<organism evidence="2 3">
    <name type="scientific">Araneus ventricosus</name>
    <name type="common">Orbweaver spider</name>
    <name type="synonym">Epeira ventricosa</name>
    <dbReference type="NCBI Taxonomy" id="182803"/>
    <lineage>
        <taxon>Eukaryota</taxon>
        <taxon>Metazoa</taxon>
        <taxon>Ecdysozoa</taxon>
        <taxon>Arthropoda</taxon>
        <taxon>Chelicerata</taxon>
        <taxon>Arachnida</taxon>
        <taxon>Araneae</taxon>
        <taxon>Araneomorphae</taxon>
        <taxon>Entelegynae</taxon>
        <taxon>Araneoidea</taxon>
        <taxon>Araneidae</taxon>
        <taxon>Araneus</taxon>
    </lineage>
</organism>
<sequence length="294" mass="31634">MLASGATSSISNSTGLERTGRKNYDFYQPQPPKDYDDDGDDDDDSAPNPSKNKPSQGGDYPGFEKFKGYNPYSSYDLPMYPSFAPNYKGSYPMFPPVAPPNPNQMMQMMAALSNMDSTTKPESGGLLTKLFADPNIAKAAIVPLSLVAVAVVPVLMNYMMSSSSTPMVSTIANNKATRSFSASKELEIAMANFARFARTMDGDECIQKTICRIASGVVNMPVADYIRKAVGEISTHFAKDDWIDSLGVKSIIDGVKQVCSHGGLMARSGHRVGGFPGSKPDSTEDQSCIGPAER</sequence>
<dbReference type="EMBL" id="BGPR01000084">
    <property type="protein sequence ID" value="GBL92122.1"/>
    <property type="molecule type" value="Genomic_DNA"/>
</dbReference>
<name>A0A4Y2BIN0_ARAVE</name>
<dbReference type="AlphaFoldDB" id="A0A4Y2BIN0"/>
<gene>
    <name evidence="2" type="ORF">AVEN_91475_1</name>
</gene>
<feature type="compositionally biased region" description="Polar residues" evidence="1">
    <location>
        <begin position="1"/>
        <end position="16"/>
    </location>
</feature>
<dbReference type="Proteomes" id="UP000499080">
    <property type="component" value="Unassembled WGS sequence"/>
</dbReference>
<keyword evidence="3" id="KW-1185">Reference proteome</keyword>
<accession>A0A4Y2BIN0</accession>
<feature type="region of interest" description="Disordered" evidence="1">
    <location>
        <begin position="1"/>
        <end position="63"/>
    </location>
</feature>
<proteinExistence type="predicted"/>
<evidence type="ECO:0000313" key="2">
    <source>
        <dbReference type="EMBL" id="GBL92122.1"/>
    </source>
</evidence>
<evidence type="ECO:0000256" key="1">
    <source>
        <dbReference type="SAM" id="MobiDB-lite"/>
    </source>
</evidence>
<feature type="compositionally biased region" description="Acidic residues" evidence="1">
    <location>
        <begin position="35"/>
        <end position="45"/>
    </location>
</feature>
<feature type="region of interest" description="Disordered" evidence="1">
    <location>
        <begin position="270"/>
        <end position="294"/>
    </location>
</feature>
<evidence type="ECO:0000313" key="3">
    <source>
        <dbReference type="Proteomes" id="UP000499080"/>
    </source>
</evidence>
<protein>
    <submittedName>
        <fullName evidence="2">Uncharacterized protein</fullName>
    </submittedName>
</protein>
<comment type="caution">
    <text evidence="2">The sequence shown here is derived from an EMBL/GenBank/DDBJ whole genome shotgun (WGS) entry which is preliminary data.</text>
</comment>
<reference evidence="2 3" key="1">
    <citation type="journal article" date="2019" name="Sci. Rep.">
        <title>Orb-weaving spider Araneus ventricosus genome elucidates the spidroin gene catalogue.</title>
        <authorList>
            <person name="Kono N."/>
            <person name="Nakamura H."/>
            <person name="Ohtoshi R."/>
            <person name="Moran D.A.P."/>
            <person name="Shinohara A."/>
            <person name="Yoshida Y."/>
            <person name="Fujiwara M."/>
            <person name="Mori M."/>
            <person name="Tomita M."/>
            <person name="Arakawa K."/>
        </authorList>
    </citation>
    <scope>NUCLEOTIDE SEQUENCE [LARGE SCALE GENOMIC DNA]</scope>
</reference>